<evidence type="ECO:0000313" key="2">
    <source>
        <dbReference type="EMBL" id="MCA9729645.1"/>
    </source>
</evidence>
<feature type="region of interest" description="Disordered" evidence="1">
    <location>
        <begin position="98"/>
        <end position="142"/>
    </location>
</feature>
<dbReference type="EMBL" id="JAGQHR010000781">
    <property type="protein sequence ID" value="MCA9729645.1"/>
    <property type="molecule type" value="Genomic_DNA"/>
</dbReference>
<reference evidence="2" key="2">
    <citation type="journal article" date="2021" name="Microbiome">
        <title>Successional dynamics and alternative stable states in a saline activated sludge microbial community over 9 years.</title>
        <authorList>
            <person name="Wang Y."/>
            <person name="Ye J."/>
            <person name="Ju F."/>
            <person name="Liu L."/>
            <person name="Boyd J.A."/>
            <person name="Deng Y."/>
            <person name="Parks D.H."/>
            <person name="Jiang X."/>
            <person name="Yin X."/>
            <person name="Woodcroft B.J."/>
            <person name="Tyson G.W."/>
            <person name="Hugenholtz P."/>
            <person name="Polz M.F."/>
            <person name="Zhang T."/>
        </authorList>
    </citation>
    <scope>NUCLEOTIDE SEQUENCE</scope>
    <source>
        <strain evidence="2">HKST-UBA01</strain>
    </source>
</reference>
<evidence type="ECO:0000256" key="1">
    <source>
        <dbReference type="SAM" id="MobiDB-lite"/>
    </source>
</evidence>
<reference evidence="2" key="1">
    <citation type="submission" date="2020-04" db="EMBL/GenBank/DDBJ databases">
        <authorList>
            <person name="Zhang T."/>
        </authorList>
    </citation>
    <scope>NUCLEOTIDE SEQUENCE</scope>
    <source>
        <strain evidence="2">HKST-UBA01</strain>
    </source>
</reference>
<gene>
    <name evidence="2" type="ORF">KC729_18330</name>
</gene>
<comment type="caution">
    <text evidence="2">The sequence shown here is derived from an EMBL/GenBank/DDBJ whole genome shotgun (WGS) entry which is preliminary data.</text>
</comment>
<dbReference type="AlphaFoldDB" id="A0A956M1N0"/>
<name>A0A956M1N0_UNCEI</name>
<feature type="compositionally biased region" description="Basic and acidic residues" evidence="1">
    <location>
        <begin position="102"/>
        <end position="124"/>
    </location>
</feature>
<organism evidence="2 3">
    <name type="scientific">Eiseniibacteriota bacterium</name>
    <dbReference type="NCBI Taxonomy" id="2212470"/>
    <lineage>
        <taxon>Bacteria</taxon>
        <taxon>Candidatus Eiseniibacteriota</taxon>
    </lineage>
</organism>
<accession>A0A956M1N0</accession>
<proteinExistence type="predicted"/>
<dbReference type="Proteomes" id="UP000697710">
    <property type="component" value="Unassembled WGS sequence"/>
</dbReference>
<sequence>MTHHKRLVTLALSVLGLVAIGAAIAVSLRPAWAGRSATPGSATSSYFSLDQLAPEIGRVEEPGATGTTLESENLTEEQKLSLARAAISVSEAAGTRFLAPMENRRERTPQTEEEKLDALRRAEPQSRGSFPGVPSQTDGGAR</sequence>
<evidence type="ECO:0000313" key="3">
    <source>
        <dbReference type="Proteomes" id="UP000697710"/>
    </source>
</evidence>
<protein>
    <submittedName>
        <fullName evidence="2">Uncharacterized protein</fullName>
    </submittedName>
</protein>